<evidence type="ECO:0000313" key="2">
    <source>
        <dbReference type="Proteomes" id="UP001164539"/>
    </source>
</evidence>
<comment type="caution">
    <text evidence="1">The sequence shown here is derived from an EMBL/GenBank/DDBJ whole genome shotgun (WGS) entry which is preliminary data.</text>
</comment>
<keyword evidence="2" id="KW-1185">Reference proteome</keyword>
<reference evidence="1 2" key="1">
    <citation type="journal article" date="2023" name="Science">
        <title>Complex scaffold remodeling in plant triterpene biosynthesis.</title>
        <authorList>
            <person name="De La Pena R."/>
            <person name="Hodgson H."/>
            <person name="Liu J.C."/>
            <person name="Stephenson M.J."/>
            <person name="Martin A.C."/>
            <person name="Owen C."/>
            <person name="Harkess A."/>
            <person name="Leebens-Mack J."/>
            <person name="Jimenez L.E."/>
            <person name="Osbourn A."/>
            <person name="Sattely E.S."/>
        </authorList>
    </citation>
    <scope>NUCLEOTIDE SEQUENCE [LARGE SCALE GENOMIC DNA]</scope>
    <source>
        <strain evidence="2">cv. JPN11</strain>
        <tissue evidence="1">Leaf</tissue>
    </source>
</reference>
<dbReference type="Proteomes" id="UP001164539">
    <property type="component" value="Chromosome 8"/>
</dbReference>
<gene>
    <name evidence="1" type="ORF">OWV82_015315</name>
</gene>
<accession>A0ACC1XQP2</accession>
<dbReference type="EMBL" id="CM051401">
    <property type="protein sequence ID" value="KAJ4713187.1"/>
    <property type="molecule type" value="Genomic_DNA"/>
</dbReference>
<evidence type="ECO:0000313" key="1">
    <source>
        <dbReference type="EMBL" id="KAJ4713187.1"/>
    </source>
</evidence>
<name>A0ACC1XQP2_MELAZ</name>
<organism evidence="1 2">
    <name type="scientific">Melia azedarach</name>
    <name type="common">Chinaberry tree</name>
    <dbReference type="NCBI Taxonomy" id="155640"/>
    <lineage>
        <taxon>Eukaryota</taxon>
        <taxon>Viridiplantae</taxon>
        <taxon>Streptophyta</taxon>
        <taxon>Embryophyta</taxon>
        <taxon>Tracheophyta</taxon>
        <taxon>Spermatophyta</taxon>
        <taxon>Magnoliopsida</taxon>
        <taxon>eudicotyledons</taxon>
        <taxon>Gunneridae</taxon>
        <taxon>Pentapetalae</taxon>
        <taxon>rosids</taxon>
        <taxon>malvids</taxon>
        <taxon>Sapindales</taxon>
        <taxon>Meliaceae</taxon>
        <taxon>Melia</taxon>
    </lineage>
</organism>
<sequence>MADVPIFIRCGGSWINLPDGSEAYSGGNVASLCVPKDVKYQEFLHILYDRFGINPDEFAVTTRALYKTWVPSSIAPYKPADIGNDGDLKAFIYINTNYVSALGGLTPMCITSERRGPKDPRNNQIRNNQVRDVNDTLAAVRERNNQVSDVNDTLPAVQEKTIGRATSTGGPYDPRNNPVSDVNGTLPAVRERAAGLTNSTGGPRDPRNNPVSDFHDTLPAVQEKTVGRATSKGGSCDPRNNPVSDVNGTLPAVRERTAGLTNSTGGPRDPRNNPVSDVNDTLPAVRERTVGHTTSTGPEHCSSTHHNEDPKHNCSDSESTMRVNKISGKECRRNYPEEPANVRKDFGAGDLQSQAHSRQRSNSLAHQHNISSLPSFSKGLPAYMRFENPFDTSLNSGNSNVYVGQIFNNKQDLRKKLSMMALRKRFQFKTLKSSKDRFEVKCLDNQCKWRVRATSDKNNGYFQVRRIDTVHSCEPVQLEKGHRQATSKLIAELVKDRIYGPKNI</sequence>
<protein>
    <submittedName>
        <fullName evidence="1">MuDR family transposase</fullName>
    </submittedName>
</protein>
<proteinExistence type="predicted"/>